<dbReference type="InterPro" id="IPR049326">
    <property type="entry name" value="Rhodopsin_dom_fungi"/>
</dbReference>
<gene>
    <name evidence="8" type="ORF">BDW59DRAFT_35942</name>
</gene>
<protein>
    <recommendedName>
        <fullName evidence="7">Rhodopsin domain-containing protein</fullName>
    </recommendedName>
</protein>
<dbReference type="PANTHER" id="PTHR33048:SF47">
    <property type="entry name" value="INTEGRAL MEMBRANE PROTEIN-RELATED"/>
    <property type="match status" value="1"/>
</dbReference>
<proteinExistence type="inferred from homology"/>
<feature type="transmembrane region" description="Helical" evidence="6">
    <location>
        <begin position="149"/>
        <end position="167"/>
    </location>
</feature>
<evidence type="ECO:0000256" key="4">
    <source>
        <dbReference type="ARBA" id="ARBA00023136"/>
    </source>
</evidence>
<dbReference type="EMBL" id="JBFXLS010000016">
    <property type="protein sequence ID" value="KAL2829458.1"/>
    <property type="molecule type" value="Genomic_DNA"/>
</dbReference>
<evidence type="ECO:0000313" key="8">
    <source>
        <dbReference type="EMBL" id="KAL2829458.1"/>
    </source>
</evidence>
<evidence type="ECO:0000256" key="2">
    <source>
        <dbReference type="ARBA" id="ARBA00022692"/>
    </source>
</evidence>
<accession>A0ABR4INW6</accession>
<comment type="caution">
    <text evidence="8">The sequence shown here is derived from an EMBL/GenBank/DDBJ whole genome shotgun (WGS) entry which is preliminary data.</text>
</comment>
<name>A0ABR4INW6_9EURO</name>
<keyword evidence="4 6" id="KW-0472">Membrane</keyword>
<keyword evidence="9" id="KW-1185">Reference proteome</keyword>
<evidence type="ECO:0000256" key="5">
    <source>
        <dbReference type="ARBA" id="ARBA00038359"/>
    </source>
</evidence>
<organism evidence="8 9">
    <name type="scientific">Aspergillus cavernicola</name>
    <dbReference type="NCBI Taxonomy" id="176166"/>
    <lineage>
        <taxon>Eukaryota</taxon>
        <taxon>Fungi</taxon>
        <taxon>Dikarya</taxon>
        <taxon>Ascomycota</taxon>
        <taxon>Pezizomycotina</taxon>
        <taxon>Eurotiomycetes</taxon>
        <taxon>Eurotiomycetidae</taxon>
        <taxon>Eurotiales</taxon>
        <taxon>Aspergillaceae</taxon>
        <taxon>Aspergillus</taxon>
        <taxon>Aspergillus subgen. Nidulantes</taxon>
    </lineage>
</organism>
<reference evidence="8 9" key="1">
    <citation type="submission" date="2024-07" db="EMBL/GenBank/DDBJ databases">
        <title>Section-level genome sequencing and comparative genomics of Aspergillus sections Usti and Cavernicolus.</title>
        <authorList>
            <consortium name="Lawrence Berkeley National Laboratory"/>
            <person name="Nybo J.L."/>
            <person name="Vesth T.C."/>
            <person name="Theobald S."/>
            <person name="Frisvad J.C."/>
            <person name="Larsen T.O."/>
            <person name="Kjaerboelling I."/>
            <person name="Rothschild-Mancinelli K."/>
            <person name="Lyhne E.K."/>
            <person name="Kogle M.E."/>
            <person name="Barry K."/>
            <person name="Clum A."/>
            <person name="Na H."/>
            <person name="Ledsgaard L."/>
            <person name="Lin J."/>
            <person name="Lipzen A."/>
            <person name="Kuo A."/>
            <person name="Riley R."/>
            <person name="Mondo S."/>
            <person name="LaButti K."/>
            <person name="Haridas S."/>
            <person name="Pangalinan J."/>
            <person name="Salamov A.A."/>
            <person name="Simmons B.A."/>
            <person name="Magnuson J.K."/>
            <person name="Chen J."/>
            <person name="Drula E."/>
            <person name="Henrissat B."/>
            <person name="Wiebenga A."/>
            <person name="Lubbers R.J."/>
            <person name="Gomes A.C."/>
            <person name="Makela M.R."/>
            <person name="Stajich J."/>
            <person name="Grigoriev I.V."/>
            <person name="Mortensen U.H."/>
            <person name="De vries R.P."/>
            <person name="Baker S.E."/>
            <person name="Andersen M.R."/>
        </authorList>
    </citation>
    <scope>NUCLEOTIDE SEQUENCE [LARGE SCALE GENOMIC DNA]</scope>
    <source>
        <strain evidence="8 9">CBS 600.67</strain>
    </source>
</reference>
<dbReference type="Pfam" id="PF20684">
    <property type="entry name" value="Fung_rhodopsin"/>
    <property type="match status" value="1"/>
</dbReference>
<evidence type="ECO:0000256" key="3">
    <source>
        <dbReference type="ARBA" id="ARBA00022989"/>
    </source>
</evidence>
<dbReference type="PANTHER" id="PTHR33048">
    <property type="entry name" value="PTH11-LIKE INTEGRAL MEMBRANE PROTEIN (AFU_ORTHOLOGUE AFUA_5G11245)"/>
    <property type="match status" value="1"/>
</dbReference>
<feature type="domain" description="Rhodopsin" evidence="7">
    <location>
        <begin position="44"/>
        <end position="210"/>
    </location>
</feature>
<evidence type="ECO:0000313" key="9">
    <source>
        <dbReference type="Proteomes" id="UP001610335"/>
    </source>
</evidence>
<dbReference type="InterPro" id="IPR052337">
    <property type="entry name" value="SAT4-like"/>
</dbReference>
<feature type="transmembrane region" description="Helical" evidence="6">
    <location>
        <begin position="60"/>
        <end position="79"/>
    </location>
</feature>
<feature type="transmembrane region" description="Helical" evidence="6">
    <location>
        <begin position="26"/>
        <end position="48"/>
    </location>
</feature>
<evidence type="ECO:0000259" key="7">
    <source>
        <dbReference type="Pfam" id="PF20684"/>
    </source>
</evidence>
<keyword evidence="2 6" id="KW-0812">Transmembrane</keyword>
<dbReference type="Proteomes" id="UP001610335">
    <property type="component" value="Unassembled WGS sequence"/>
</dbReference>
<keyword evidence="3 6" id="KW-1133">Transmembrane helix</keyword>
<sequence length="224" mass="26214">MDFRMMPPPLGIIHVPRPGIHVSERAFLAVQWTITGLSLLFVCFRLFVRIASLHRLFLDDYLVLISWTILLATAVILRAQSSLLYRTYDIMAGHIPPEDWTPEFQQQYNSFIRYIVPLTVLFYTSLWCVKFSLLAFFYKLGSKIKAHRIWWWVVLVVTFLAWIASIADMDYKCSLGGLAYILTECPRPSRVRFQRHTFYANYVSDILTDLMSDCTSQSSRLYLY</sequence>
<comment type="similarity">
    <text evidence="5">Belongs to the SAT4 family.</text>
</comment>
<evidence type="ECO:0000256" key="6">
    <source>
        <dbReference type="SAM" id="Phobius"/>
    </source>
</evidence>
<feature type="transmembrane region" description="Helical" evidence="6">
    <location>
        <begin position="111"/>
        <end position="137"/>
    </location>
</feature>
<comment type="subcellular location">
    <subcellularLocation>
        <location evidence="1">Membrane</location>
        <topology evidence="1">Multi-pass membrane protein</topology>
    </subcellularLocation>
</comment>
<evidence type="ECO:0000256" key="1">
    <source>
        <dbReference type="ARBA" id="ARBA00004141"/>
    </source>
</evidence>